<dbReference type="Proteomes" id="UP000823964">
    <property type="component" value="Unassembled WGS sequence"/>
</dbReference>
<dbReference type="GO" id="GO:0005829">
    <property type="term" value="C:cytosol"/>
    <property type="evidence" value="ECO:0007669"/>
    <property type="project" value="TreeGrafter"/>
</dbReference>
<evidence type="ECO:0000256" key="2">
    <source>
        <dbReference type="ARBA" id="ARBA00022490"/>
    </source>
</evidence>
<comment type="caution">
    <text evidence="10">The sequence shown here is derived from an EMBL/GenBank/DDBJ whole genome shotgun (WGS) entry which is preliminary data.</text>
</comment>
<comment type="function">
    <text evidence="7">3'-5' exoribonuclease that releases 5'-nucleoside monophosphates and is involved in maturation of structured RNAs.</text>
</comment>
<dbReference type="PANTHER" id="PTHR23355:SF9">
    <property type="entry name" value="DIS3-LIKE EXONUCLEASE 2"/>
    <property type="match status" value="1"/>
</dbReference>
<dbReference type="GO" id="GO:0006402">
    <property type="term" value="P:mRNA catabolic process"/>
    <property type="evidence" value="ECO:0007669"/>
    <property type="project" value="TreeGrafter"/>
</dbReference>
<evidence type="ECO:0000256" key="3">
    <source>
        <dbReference type="ARBA" id="ARBA00022722"/>
    </source>
</evidence>
<organism evidence="10 11">
    <name type="scientific">Candidatus Akkermansia intestinigallinarum</name>
    <dbReference type="NCBI Taxonomy" id="2838431"/>
    <lineage>
        <taxon>Bacteria</taxon>
        <taxon>Pseudomonadati</taxon>
        <taxon>Verrucomicrobiota</taxon>
        <taxon>Verrucomicrobiia</taxon>
        <taxon>Verrucomicrobiales</taxon>
        <taxon>Akkermansiaceae</taxon>
        <taxon>Akkermansia</taxon>
    </lineage>
</organism>
<protein>
    <recommendedName>
        <fullName evidence="7">Ribonuclease R</fullName>
        <shortName evidence="7">RNase R</shortName>
        <ecNumber evidence="7">3.1.13.1</ecNumber>
    </recommendedName>
</protein>
<dbReference type="PANTHER" id="PTHR23355">
    <property type="entry name" value="RIBONUCLEASE"/>
    <property type="match status" value="1"/>
</dbReference>
<comment type="catalytic activity">
    <reaction evidence="1 7">
        <text>Exonucleolytic cleavage in the 3'- to 5'-direction to yield nucleoside 5'-phosphates.</text>
        <dbReference type="EC" id="3.1.13.1"/>
    </reaction>
</comment>
<dbReference type="InterPro" id="IPR040476">
    <property type="entry name" value="CSD2"/>
</dbReference>
<evidence type="ECO:0000259" key="9">
    <source>
        <dbReference type="SMART" id="SM00955"/>
    </source>
</evidence>
<dbReference type="HAMAP" id="MF_01895">
    <property type="entry name" value="RNase_R"/>
    <property type="match status" value="1"/>
</dbReference>
<evidence type="ECO:0000256" key="1">
    <source>
        <dbReference type="ARBA" id="ARBA00001849"/>
    </source>
</evidence>
<keyword evidence="4 7" id="KW-0378">Hydrolase</keyword>
<keyword evidence="3 7" id="KW-0540">Nuclease</keyword>
<comment type="similarity">
    <text evidence="7">Belongs to the RNR ribonuclease family. RNase R subfamily.</text>
</comment>
<name>A0A9D2AHS3_9BACT</name>
<dbReference type="Pfam" id="PF17876">
    <property type="entry name" value="CSD2"/>
    <property type="match status" value="1"/>
</dbReference>
<reference evidence="10" key="2">
    <citation type="submission" date="2021-04" db="EMBL/GenBank/DDBJ databases">
        <authorList>
            <person name="Gilroy R."/>
        </authorList>
    </citation>
    <scope>NUCLEOTIDE SEQUENCE</scope>
    <source>
        <strain evidence="10">14975</strain>
    </source>
</reference>
<evidence type="ECO:0000256" key="7">
    <source>
        <dbReference type="HAMAP-Rule" id="MF_01895"/>
    </source>
</evidence>
<sequence>MDSPLARRLLALLRAPHYRPQDVSSLARSLELAGNERAELRQLLREWEASGRVMRLRQARYQLREAAPAPLTGRVRTLPSGKQLFVPDAEGQEALEPLNPGGGIIELPIRRFRNMGAMDGDLVRATVKRQAPVGYRRRHRGMRPEGEDLRAEARVEEILERRAGLWVGIYRCEGRFGCLIGDGKSCPEKVKLTEAPPPSLQAGMLIAVQPLCYPLARMEASGRLVEILGWPEDEGVDMLGVIRRHGLRTEFSQAVLDEASRLPIELSEEEFEGRCDCRGECILTIDPESARDYDDAIAVRRTEAGRQLAVHIADVSHYVRPGTALDGEAALRGNSTYLPDRVLPMLPPLLCDGICSLREGENRLTLLCLMQVNDEGCVTRAEFRRAVICSRRRLTYPQALAVLESRGSSGDAEVDAMLREAAALARLMRRRRMKAGALALGRPELRVVLDADGHPTDVVTEQSDEAHRLIEEFMLAANEEVAKALRSALIPTIYRVHESPDPGKLHEFALTLRSYGIAAGTLATREELRRVMEQLAGHPDEELLKTALLRSMMRARYSVKSLGHYGLAKGDYCHFTSPIRRYADLVVHRGLARLIGVPHAAALPSTAALASLAEHISETERISDAAEQEAERLKLAEFLQMQCSAEDPRHWQAVVTAAWPQGLAVDLPELRLKGFISAEVLPGGEGWFYERHASRWSRRDGARLLPGSRLEVVPLKVDVESGFLELRPVQAPSPEA</sequence>
<feature type="domain" description="RNB" evidence="9">
    <location>
        <begin position="274"/>
        <end position="597"/>
    </location>
</feature>
<keyword evidence="6 7" id="KW-0694">RNA-binding</keyword>
<dbReference type="EC" id="3.1.13.1" evidence="7"/>
<dbReference type="InterPro" id="IPR012340">
    <property type="entry name" value="NA-bd_OB-fold"/>
</dbReference>
<feature type="coiled-coil region" evidence="8">
    <location>
        <begin position="609"/>
        <end position="636"/>
    </location>
</feature>
<accession>A0A9D2AHS3</accession>
<dbReference type="GO" id="GO:0003723">
    <property type="term" value="F:RNA binding"/>
    <property type="evidence" value="ECO:0007669"/>
    <property type="project" value="UniProtKB-UniRule"/>
</dbReference>
<dbReference type="SUPFAM" id="SSF50249">
    <property type="entry name" value="Nucleic acid-binding proteins"/>
    <property type="match status" value="2"/>
</dbReference>
<dbReference type="Pfam" id="PF00773">
    <property type="entry name" value="RNB"/>
    <property type="match status" value="1"/>
</dbReference>
<keyword evidence="5 7" id="KW-0269">Exonuclease</keyword>
<evidence type="ECO:0000256" key="5">
    <source>
        <dbReference type="ARBA" id="ARBA00022839"/>
    </source>
</evidence>
<evidence type="ECO:0000313" key="10">
    <source>
        <dbReference type="EMBL" id="HIX20675.1"/>
    </source>
</evidence>
<reference evidence="10" key="1">
    <citation type="journal article" date="2021" name="PeerJ">
        <title>Extensive microbial diversity within the chicken gut microbiome revealed by metagenomics and culture.</title>
        <authorList>
            <person name="Gilroy R."/>
            <person name="Ravi A."/>
            <person name="Getino M."/>
            <person name="Pursley I."/>
            <person name="Horton D.L."/>
            <person name="Alikhan N.F."/>
            <person name="Baker D."/>
            <person name="Gharbi K."/>
            <person name="Hall N."/>
            <person name="Watson M."/>
            <person name="Adriaenssens E.M."/>
            <person name="Foster-Nyarko E."/>
            <person name="Jarju S."/>
            <person name="Secka A."/>
            <person name="Antonio M."/>
            <person name="Oren A."/>
            <person name="Chaudhuri R.R."/>
            <person name="La Ragione R."/>
            <person name="Hildebrand F."/>
            <person name="Pallen M.J."/>
        </authorList>
    </citation>
    <scope>NUCLEOTIDE SEQUENCE</scope>
    <source>
        <strain evidence="10">14975</strain>
    </source>
</reference>
<evidence type="ECO:0000256" key="6">
    <source>
        <dbReference type="ARBA" id="ARBA00022884"/>
    </source>
</evidence>
<dbReference type="GO" id="GO:0008859">
    <property type="term" value="F:exoribonuclease II activity"/>
    <property type="evidence" value="ECO:0007669"/>
    <property type="project" value="UniProtKB-UniRule"/>
</dbReference>
<proteinExistence type="inferred from homology"/>
<evidence type="ECO:0000256" key="4">
    <source>
        <dbReference type="ARBA" id="ARBA00022801"/>
    </source>
</evidence>
<dbReference type="EMBL" id="DXFQ01000166">
    <property type="protein sequence ID" value="HIX20675.1"/>
    <property type="molecule type" value="Genomic_DNA"/>
</dbReference>
<keyword evidence="8" id="KW-0175">Coiled coil</keyword>
<dbReference type="InterPro" id="IPR050180">
    <property type="entry name" value="RNR_Ribonuclease"/>
</dbReference>
<dbReference type="SMART" id="SM00955">
    <property type="entry name" value="RNB"/>
    <property type="match status" value="1"/>
</dbReference>
<dbReference type="InterPro" id="IPR004476">
    <property type="entry name" value="RNase_II/RNase_R"/>
</dbReference>
<dbReference type="NCBIfam" id="TIGR00358">
    <property type="entry name" value="3_prime_RNase"/>
    <property type="match status" value="1"/>
</dbReference>
<comment type="subcellular location">
    <subcellularLocation>
        <location evidence="7">Cytoplasm</location>
    </subcellularLocation>
</comment>
<keyword evidence="2 7" id="KW-0963">Cytoplasm</keyword>
<dbReference type="InterPro" id="IPR001900">
    <property type="entry name" value="RNase_II/R"/>
</dbReference>
<gene>
    <name evidence="7" type="primary">rnr</name>
    <name evidence="10" type="ORF">H9862_08765</name>
</gene>
<dbReference type="AlphaFoldDB" id="A0A9D2AHS3"/>
<dbReference type="InterPro" id="IPR011805">
    <property type="entry name" value="RNase_R"/>
</dbReference>
<evidence type="ECO:0000256" key="8">
    <source>
        <dbReference type="SAM" id="Coils"/>
    </source>
</evidence>
<evidence type="ECO:0000313" key="11">
    <source>
        <dbReference type="Proteomes" id="UP000823964"/>
    </source>
</evidence>